<reference evidence="3" key="1">
    <citation type="submission" date="2025-08" db="UniProtKB">
        <authorList>
            <consortium name="Ensembl"/>
        </authorList>
    </citation>
    <scope>IDENTIFICATION</scope>
</reference>
<evidence type="ECO:0000256" key="2">
    <source>
        <dbReference type="SAM" id="MobiDB-lite"/>
    </source>
</evidence>
<organism evidence="3 4">
    <name type="scientific">Eptatretus burgeri</name>
    <name type="common">Inshore hagfish</name>
    <dbReference type="NCBI Taxonomy" id="7764"/>
    <lineage>
        <taxon>Eukaryota</taxon>
        <taxon>Metazoa</taxon>
        <taxon>Chordata</taxon>
        <taxon>Craniata</taxon>
        <taxon>Vertebrata</taxon>
        <taxon>Cyclostomata</taxon>
        <taxon>Myxini</taxon>
        <taxon>Myxiniformes</taxon>
        <taxon>Myxinidae</taxon>
        <taxon>Eptatretinae</taxon>
        <taxon>Eptatretus</taxon>
    </lineage>
</organism>
<dbReference type="PANTHER" id="PTHR12790:SF0">
    <property type="entry name" value="RNA POLYMERASE I-SPECIFIC TRANSCRIPTION INITIATION FACTOR RRN3-RELATED"/>
    <property type="match status" value="1"/>
</dbReference>
<feature type="region of interest" description="Disordered" evidence="2">
    <location>
        <begin position="470"/>
        <end position="527"/>
    </location>
</feature>
<dbReference type="Proteomes" id="UP000694388">
    <property type="component" value="Unplaced"/>
</dbReference>
<dbReference type="InterPro" id="IPR007991">
    <property type="entry name" value="RNA_pol_I_trans_ini_fac_RRN3"/>
</dbReference>
<comment type="similarity">
    <text evidence="1">Belongs to the RRN3 family.</text>
</comment>
<feature type="compositionally biased region" description="Polar residues" evidence="2">
    <location>
        <begin position="498"/>
        <end position="527"/>
    </location>
</feature>
<dbReference type="AlphaFoldDB" id="A0A8C4RBS4"/>
<dbReference type="Pfam" id="PF05327">
    <property type="entry name" value="RRN3"/>
    <property type="match status" value="1"/>
</dbReference>
<protein>
    <submittedName>
        <fullName evidence="3">RRN3 homolog, RNA polymerase I transcription factor</fullName>
    </submittedName>
</protein>
<dbReference type="PANTHER" id="PTHR12790">
    <property type="entry name" value="TRANSCRIPTION INITIATION FACTOR IA RRN3"/>
    <property type="match status" value="1"/>
</dbReference>
<dbReference type="OMA" id="FKHFYAA"/>
<keyword evidence="4" id="KW-1185">Reference proteome</keyword>
<proteinExistence type="inferred from homology"/>
<evidence type="ECO:0000313" key="3">
    <source>
        <dbReference type="Ensembl" id="ENSEBUP00000027805.1"/>
    </source>
</evidence>
<evidence type="ECO:0000313" key="4">
    <source>
        <dbReference type="Proteomes" id="UP000694388"/>
    </source>
</evidence>
<dbReference type="GO" id="GO:0001042">
    <property type="term" value="F:RNA polymerase I core binding"/>
    <property type="evidence" value="ECO:0007669"/>
    <property type="project" value="TreeGrafter"/>
</dbReference>
<dbReference type="GO" id="GO:0001181">
    <property type="term" value="F:RNA polymerase I general transcription initiation factor activity"/>
    <property type="evidence" value="ECO:0007669"/>
    <property type="project" value="InterPro"/>
</dbReference>
<sequence>MKTVNIVWGLNKRLQHYEVIWEYHSVQYFRLPLFYFLFFLIQDAQLINWLHEMRNAVVYLTKDVELLVSLLLRISWLTRSKDVVEEYLAFITNLVSAQTIYLRSCLNMLVSNFTGRDCTFSFADVKSGFDICHRGIQFIIRLVPLLFAEFTPIKLSCTTYPQECYLHNLLQVTTYLPALRKDILLLLLEKILKLDVSASRLDIEEAEEMAKTARSHDNNTIGEMVFNMVILGWPSESMAHTVADTMDILMDILFSYIQNICQTNGQLDMGKAKELYRDLLVTFDRLLLPTRASCHVQFYMFYFCSFRLTFAEAFLEHLWKTLQNPNQPSVLRQAAAAYLGSLLARAAYIPSVTVRACLDLLVSWLHRYIDSQDGSARSYCDVSIHGPFYAVCQSVCYIFIFRHRELLEPDMKKGLAYLQALNLERLVQCRLNPLKVCLPSIVRVFAALTRSGKVITPLYRTWTEDGLHEPGDKDRARLSTSEDSNAESDDDFLKAETPKNNSGTFATTPSFHNRTPKSFDSSPCQLP</sequence>
<evidence type="ECO:0000256" key="1">
    <source>
        <dbReference type="ARBA" id="ARBA00010098"/>
    </source>
</evidence>
<dbReference type="GeneTree" id="ENSGT00390000001488"/>
<name>A0A8C4RBS4_EPTBU</name>
<dbReference type="GO" id="GO:0005634">
    <property type="term" value="C:nucleus"/>
    <property type="evidence" value="ECO:0007669"/>
    <property type="project" value="TreeGrafter"/>
</dbReference>
<accession>A0A8C4RBS4</accession>
<dbReference type="Ensembl" id="ENSEBUT00000028381.1">
    <property type="protein sequence ID" value="ENSEBUP00000027805.1"/>
    <property type="gene ID" value="ENSEBUG00000017011.1"/>
</dbReference>
<dbReference type="GO" id="GO:0006361">
    <property type="term" value="P:transcription initiation at RNA polymerase I promoter"/>
    <property type="evidence" value="ECO:0007669"/>
    <property type="project" value="InterPro"/>
</dbReference>
<reference evidence="3" key="2">
    <citation type="submission" date="2025-09" db="UniProtKB">
        <authorList>
            <consortium name="Ensembl"/>
        </authorList>
    </citation>
    <scope>IDENTIFICATION</scope>
</reference>